<protein>
    <recommendedName>
        <fullName evidence="4">Secreted protein</fullName>
    </recommendedName>
</protein>
<dbReference type="EMBL" id="JBHMCR010000016">
    <property type="protein sequence ID" value="MFB9523017.1"/>
    <property type="molecule type" value="Genomic_DNA"/>
</dbReference>
<feature type="chain" id="PRO_5047302169" description="Secreted protein" evidence="1">
    <location>
        <begin position="26"/>
        <end position="180"/>
    </location>
</feature>
<comment type="caution">
    <text evidence="2">The sequence shown here is derived from an EMBL/GenBank/DDBJ whole genome shotgun (WGS) entry which is preliminary data.</text>
</comment>
<reference evidence="2 3" key="1">
    <citation type="submission" date="2024-09" db="EMBL/GenBank/DDBJ databases">
        <authorList>
            <person name="Sun Q."/>
            <person name="Mori K."/>
        </authorList>
    </citation>
    <scope>NUCLEOTIDE SEQUENCE [LARGE SCALE GENOMIC DNA]</scope>
    <source>
        <strain evidence="2 3">JCM 4362</strain>
    </source>
</reference>
<evidence type="ECO:0008006" key="4">
    <source>
        <dbReference type="Google" id="ProtNLM"/>
    </source>
</evidence>
<accession>A0ABV5PII9</accession>
<evidence type="ECO:0000313" key="3">
    <source>
        <dbReference type="Proteomes" id="UP001589718"/>
    </source>
</evidence>
<sequence>MRVIRLALVSSLAAASLVGSSFTTAGAEQLPAPKPSPVVETAPSVEGSPSAAAAPIGLFVTTGDKVHYSTSKPGSPAAMSGHGWWIKGTTKATKANISIWLEVKSGKGWRVVGSGVKKNAYPGGGSKGRATARMVCAQGPVVPGTKWTYRTRIDVDLIGHADSNEQAVTAPQSYPCLPQV</sequence>
<proteinExistence type="predicted"/>
<evidence type="ECO:0000313" key="2">
    <source>
        <dbReference type="EMBL" id="MFB9523017.1"/>
    </source>
</evidence>
<evidence type="ECO:0000256" key="1">
    <source>
        <dbReference type="SAM" id="SignalP"/>
    </source>
</evidence>
<organism evidence="2 3">
    <name type="scientific">Streptomyces cremeus</name>
    <dbReference type="NCBI Taxonomy" id="66881"/>
    <lineage>
        <taxon>Bacteria</taxon>
        <taxon>Bacillati</taxon>
        <taxon>Actinomycetota</taxon>
        <taxon>Actinomycetes</taxon>
        <taxon>Kitasatosporales</taxon>
        <taxon>Streptomycetaceae</taxon>
        <taxon>Streptomyces</taxon>
    </lineage>
</organism>
<dbReference type="Proteomes" id="UP001589718">
    <property type="component" value="Unassembled WGS sequence"/>
</dbReference>
<name>A0ABV5PII9_STRCM</name>
<keyword evidence="3" id="KW-1185">Reference proteome</keyword>
<keyword evidence="1" id="KW-0732">Signal</keyword>
<feature type="signal peptide" evidence="1">
    <location>
        <begin position="1"/>
        <end position="25"/>
    </location>
</feature>
<gene>
    <name evidence="2" type="ORF">ACFFTU_24020</name>
</gene>
<dbReference type="RefSeq" id="WP_345219690.1">
    <property type="nucleotide sequence ID" value="NZ_BAAAXE010000002.1"/>
</dbReference>